<evidence type="ECO:0000313" key="2">
    <source>
        <dbReference type="EMBL" id="TWT61247.1"/>
    </source>
</evidence>
<organism evidence="2 3">
    <name type="scientific">Rubinisphaera italica</name>
    <dbReference type="NCBI Taxonomy" id="2527969"/>
    <lineage>
        <taxon>Bacteria</taxon>
        <taxon>Pseudomonadati</taxon>
        <taxon>Planctomycetota</taxon>
        <taxon>Planctomycetia</taxon>
        <taxon>Planctomycetales</taxon>
        <taxon>Planctomycetaceae</taxon>
        <taxon>Rubinisphaera</taxon>
    </lineage>
</organism>
<accession>A0A5C5XDX1</accession>
<reference evidence="2 3" key="1">
    <citation type="submission" date="2019-02" db="EMBL/GenBank/DDBJ databases">
        <title>Deep-cultivation of Planctomycetes and their phenomic and genomic characterization uncovers novel biology.</title>
        <authorList>
            <person name="Wiegand S."/>
            <person name="Jogler M."/>
            <person name="Boedeker C."/>
            <person name="Pinto D."/>
            <person name="Vollmers J."/>
            <person name="Rivas-Marin E."/>
            <person name="Kohn T."/>
            <person name="Peeters S.H."/>
            <person name="Heuer A."/>
            <person name="Rast P."/>
            <person name="Oberbeckmann S."/>
            <person name="Bunk B."/>
            <person name="Jeske O."/>
            <person name="Meyerdierks A."/>
            <person name="Storesund J.E."/>
            <person name="Kallscheuer N."/>
            <person name="Luecker S."/>
            <person name="Lage O.M."/>
            <person name="Pohl T."/>
            <person name="Merkel B.J."/>
            <person name="Hornburger P."/>
            <person name="Mueller R.-W."/>
            <person name="Bruemmer F."/>
            <person name="Labrenz M."/>
            <person name="Spormann A.M."/>
            <person name="Op Den Camp H."/>
            <person name="Overmann J."/>
            <person name="Amann R."/>
            <person name="Jetten M.S.M."/>
            <person name="Mascher T."/>
            <person name="Medema M.H."/>
            <person name="Devos D.P."/>
            <person name="Kaster A.-K."/>
            <person name="Ovreas L."/>
            <person name="Rohde M."/>
            <person name="Galperin M.Y."/>
            <person name="Jogler C."/>
        </authorList>
    </citation>
    <scope>NUCLEOTIDE SEQUENCE [LARGE SCALE GENOMIC DNA]</scope>
    <source>
        <strain evidence="2 3">Pan54</strain>
    </source>
</reference>
<proteinExistence type="predicted"/>
<dbReference type="AlphaFoldDB" id="A0A5C5XDX1"/>
<feature type="transmembrane region" description="Helical" evidence="1">
    <location>
        <begin position="27"/>
        <end position="51"/>
    </location>
</feature>
<dbReference type="EMBL" id="SJPG01000001">
    <property type="protein sequence ID" value="TWT61247.1"/>
    <property type="molecule type" value="Genomic_DNA"/>
</dbReference>
<sequence length="148" mass="16546">MLKINYKPKLVRSIATRMLSKRKALGVVEMIVSLILIGTLMATTIPLIGLLNAQQTQSNRQMIEQQIALNLVEVLQAVTPDQIQTQEQLDELAMSVNSNSLRQIEIKAAEPDDMNRIRFDISIIEAGNDQSKPMRLSTWRTLSGGSNE</sequence>
<keyword evidence="3" id="KW-1185">Reference proteome</keyword>
<keyword evidence="1" id="KW-0812">Transmembrane</keyword>
<dbReference type="Proteomes" id="UP000316095">
    <property type="component" value="Unassembled WGS sequence"/>
</dbReference>
<keyword evidence="1" id="KW-0472">Membrane</keyword>
<evidence type="ECO:0000256" key="1">
    <source>
        <dbReference type="SAM" id="Phobius"/>
    </source>
</evidence>
<name>A0A5C5XDX1_9PLAN</name>
<protein>
    <recommendedName>
        <fullName evidence="4">Type II secretion system protein</fullName>
    </recommendedName>
</protein>
<gene>
    <name evidence="2" type="ORF">Pan54_19820</name>
</gene>
<evidence type="ECO:0008006" key="4">
    <source>
        <dbReference type="Google" id="ProtNLM"/>
    </source>
</evidence>
<dbReference type="RefSeq" id="WP_146503264.1">
    <property type="nucleotide sequence ID" value="NZ_SJPG01000001.1"/>
</dbReference>
<evidence type="ECO:0000313" key="3">
    <source>
        <dbReference type="Proteomes" id="UP000316095"/>
    </source>
</evidence>
<keyword evidence="1" id="KW-1133">Transmembrane helix</keyword>
<comment type="caution">
    <text evidence="2">The sequence shown here is derived from an EMBL/GenBank/DDBJ whole genome shotgun (WGS) entry which is preliminary data.</text>
</comment>